<dbReference type="EMBL" id="JAFBMS010000022">
    <property type="protein sequence ID" value="KAG9343861.1"/>
    <property type="molecule type" value="Genomic_DNA"/>
</dbReference>
<evidence type="ECO:0000313" key="2">
    <source>
        <dbReference type="EMBL" id="KAG9343861.1"/>
    </source>
</evidence>
<sequence>MQRREYRKPPPPPLHPCMCREMYVDVRLENSLIVSSTPLRTGLPHSPRASSIFRFLIIIYVTLCVQKLHSCTEVIAAKTNAFAFNITLQHFTNLRGFKPNLALTQCPPNVLRAKGYPQLFKSTAKDAPFVTANFHWPSRKSLKQKQKKERHKAEEQSILCNFNATDDSLFILFDFFGENYLKSESPSVTLSLLVRVTLSQPQSVSQSHPQSVSVTLSQPQPVSLSHPHSASVCSSESPSVSLNLLVSVTLSQPQTVSQSHPQSASVILSLLVRVTLSQPQSVSQSHPQSVSVTLSQPQPVSLSHPHSASVCSSESPSVSLNLLVSVTLSQPQSVSQSHPQSASVILSLLVRVTLSQPQSVSQSHPQKRRERKRMGKRSEDAHLMLFYIDKMEL</sequence>
<dbReference type="Proteomes" id="UP000824540">
    <property type="component" value="Unassembled WGS sequence"/>
</dbReference>
<name>A0A8T2NXK7_9TELE</name>
<organism evidence="2 3">
    <name type="scientific">Albula glossodonta</name>
    <name type="common">roundjaw bonefish</name>
    <dbReference type="NCBI Taxonomy" id="121402"/>
    <lineage>
        <taxon>Eukaryota</taxon>
        <taxon>Metazoa</taxon>
        <taxon>Chordata</taxon>
        <taxon>Craniata</taxon>
        <taxon>Vertebrata</taxon>
        <taxon>Euteleostomi</taxon>
        <taxon>Actinopterygii</taxon>
        <taxon>Neopterygii</taxon>
        <taxon>Teleostei</taxon>
        <taxon>Albuliformes</taxon>
        <taxon>Albulidae</taxon>
        <taxon>Albula</taxon>
    </lineage>
</organism>
<evidence type="ECO:0000256" key="1">
    <source>
        <dbReference type="SAM" id="MobiDB-lite"/>
    </source>
</evidence>
<dbReference type="AlphaFoldDB" id="A0A8T2NXK7"/>
<feature type="region of interest" description="Disordered" evidence="1">
    <location>
        <begin position="357"/>
        <end position="377"/>
    </location>
</feature>
<accession>A0A8T2NXK7</accession>
<proteinExistence type="predicted"/>
<feature type="compositionally biased region" description="Basic residues" evidence="1">
    <location>
        <begin position="365"/>
        <end position="375"/>
    </location>
</feature>
<protein>
    <submittedName>
        <fullName evidence="2">Uncharacterized protein</fullName>
    </submittedName>
</protein>
<comment type="caution">
    <text evidence="2">The sequence shown here is derived from an EMBL/GenBank/DDBJ whole genome shotgun (WGS) entry which is preliminary data.</text>
</comment>
<gene>
    <name evidence="2" type="ORF">JZ751_013245</name>
</gene>
<keyword evidence="3" id="KW-1185">Reference proteome</keyword>
<feature type="compositionally biased region" description="Low complexity" evidence="1">
    <location>
        <begin position="282"/>
        <end position="292"/>
    </location>
</feature>
<feature type="region of interest" description="Disordered" evidence="1">
    <location>
        <begin position="282"/>
        <end position="308"/>
    </location>
</feature>
<reference evidence="2" key="1">
    <citation type="thesis" date="2021" institute="BYU ScholarsArchive" country="Provo, UT, USA">
        <title>Applications of and Algorithms for Genome Assembly and Genomic Analyses with an Emphasis on Marine Teleosts.</title>
        <authorList>
            <person name="Pickett B.D."/>
        </authorList>
    </citation>
    <scope>NUCLEOTIDE SEQUENCE</scope>
    <source>
        <strain evidence="2">HI-2016</strain>
    </source>
</reference>
<evidence type="ECO:0000313" key="3">
    <source>
        <dbReference type="Proteomes" id="UP000824540"/>
    </source>
</evidence>